<feature type="region of interest" description="Disordered" evidence="1">
    <location>
        <begin position="98"/>
        <end position="117"/>
    </location>
</feature>
<protein>
    <submittedName>
        <fullName evidence="2">Uncharacterized protein</fullName>
    </submittedName>
</protein>
<dbReference type="Proteomes" id="UP001597169">
    <property type="component" value="Unassembled WGS sequence"/>
</dbReference>
<name>A0ABW3Q0S6_9BACL</name>
<sequence length="117" mass="13898">MNELETKAHSNNKRKLELLRDLIEIVSTRDPIDYSKFNPKNKNKVTIEELVLLNEEKDKEVKALQSAWEELEGLLFNDLQITLQEKNQLATFLGYKKKEEKQKKQSRGRNRQVWRAD</sequence>
<feature type="compositionally biased region" description="Basic residues" evidence="1">
    <location>
        <begin position="104"/>
        <end position="117"/>
    </location>
</feature>
<proteinExistence type="predicted"/>
<evidence type="ECO:0000256" key="1">
    <source>
        <dbReference type="SAM" id="MobiDB-lite"/>
    </source>
</evidence>
<dbReference type="EMBL" id="JBHTKX010000008">
    <property type="protein sequence ID" value="MFD1131323.1"/>
    <property type="molecule type" value="Genomic_DNA"/>
</dbReference>
<comment type="caution">
    <text evidence="2">The sequence shown here is derived from an EMBL/GenBank/DDBJ whole genome shotgun (WGS) entry which is preliminary data.</text>
</comment>
<organism evidence="2 3">
    <name type="scientific">Paenibacillus provencensis</name>
    <dbReference type="NCBI Taxonomy" id="441151"/>
    <lineage>
        <taxon>Bacteria</taxon>
        <taxon>Bacillati</taxon>
        <taxon>Bacillota</taxon>
        <taxon>Bacilli</taxon>
        <taxon>Bacillales</taxon>
        <taxon>Paenibacillaceae</taxon>
        <taxon>Paenibacillus</taxon>
    </lineage>
</organism>
<accession>A0ABW3Q0S6</accession>
<evidence type="ECO:0000313" key="2">
    <source>
        <dbReference type="EMBL" id="MFD1131323.1"/>
    </source>
</evidence>
<evidence type="ECO:0000313" key="3">
    <source>
        <dbReference type="Proteomes" id="UP001597169"/>
    </source>
</evidence>
<dbReference type="RefSeq" id="WP_090727551.1">
    <property type="nucleotide sequence ID" value="NZ_JBHTKX010000008.1"/>
</dbReference>
<keyword evidence="3" id="KW-1185">Reference proteome</keyword>
<reference evidence="3" key="1">
    <citation type="journal article" date="2019" name="Int. J. Syst. Evol. Microbiol.">
        <title>The Global Catalogue of Microorganisms (GCM) 10K type strain sequencing project: providing services to taxonomists for standard genome sequencing and annotation.</title>
        <authorList>
            <consortium name="The Broad Institute Genomics Platform"/>
            <consortium name="The Broad Institute Genome Sequencing Center for Infectious Disease"/>
            <person name="Wu L."/>
            <person name="Ma J."/>
        </authorList>
    </citation>
    <scope>NUCLEOTIDE SEQUENCE [LARGE SCALE GENOMIC DNA]</scope>
    <source>
        <strain evidence="3">CCUG 53519</strain>
    </source>
</reference>
<gene>
    <name evidence="2" type="ORF">ACFQ3J_24690</name>
</gene>